<gene>
    <name evidence="1" type="ORF">CSEC_0457</name>
</gene>
<evidence type="ECO:0000313" key="2">
    <source>
        <dbReference type="Proteomes" id="UP000031552"/>
    </source>
</evidence>
<reference evidence="1" key="1">
    <citation type="submission" date="2013-12" db="EMBL/GenBank/DDBJ databases">
        <authorList>
            <person name="Linke B."/>
        </authorList>
    </citation>
    <scope>NUCLEOTIDE SEQUENCE [LARGE SCALE GENOMIC DNA]</scope>
    <source>
        <strain evidence="1">CRIB-18</strain>
    </source>
</reference>
<organism evidence="1 2">
    <name type="scientific">Candidatus Criblamydia sequanensis CRIB-18</name>
    <dbReference type="NCBI Taxonomy" id="1437425"/>
    <lineage>
        <taxon>Bacteria</taxon>
        <taxon>Pseudomonadati</taxon>
        <taxon>Chlamydiota</taxon>
        <taxon>Chlamydiia</taxon>
        <taxon>Parachlamydiales</taxon>
        <taxon>Candidatus Criblamydiaceae</taxon>
        <taxon>Candidatus Criblamydia</taxon>
    </lineage>
</organism>
<dbReference type="eggNOG" id="ENOG502ZRV2">
    <property type="taxonomic scope" value="Bacteria"/>
</dbReference>
<dbReference type="OrthoDB" id="9929047at2"/>
<dbReference type="Proteomes" id="UP000031552">
    <property type="component" value="Unassembled WGS sequence"/>
</dbReference>
<proteinExistence type="predicted"/>
<protein>
    <submittedName>
        <fullName evidence="1">Uncharacterized protein</fullName>
    </submittedName>
</protein>
<reference evidence="1" key="2">
    <citation type="submission" date="2014-09" db="EMBL/GenBank/DDBJ databases">
        <title>Criblamydia sequanensis harbors a mega-plasmid encoding arsenite resistance.</title>
        <authorList>
            <person name="Bertelli C."/>
            <person name="Goesmann A."/>
            <person name="Greub G."/>
        </authorList>
    </citation>
    <scope>NUCLEOTIDE SEQUENCE [LARGE SCALE GENOMIC DNA]</scope>
    <source>
        <strain evidence="1">CRIB-18</strain>
    </source>
</reference>
<comment type="caution">
    <text evidence="1">The sequence shown here is derived from an EMBL/GenBank/DDBJ whole genome shotgun (WGS) entry which is preliminary data.</text>
</comment>
<keyword evidence="2" id="KW-1185">Reference proteome</keyword>
<dbReference type="AlphaFoldDB" id="A0A090DWS2"/>
<sequence length="151" mass="16798">MNGLPSFILKMFLPLALFFLPIHGFDLNAFTIEPVKIKKRGEPAATSVNQSFDPQLGFADCVKYMGYRPIGLDRYAMRFFNSCAERVNINICVLKDDGSTKLYRSIRRVPVAGNMDIYTLPGDAPPRSIKMAYGYSLPAIPRPCTPDSPTG</sequence>
<name>A0A090DWS2_9BACT</name>
<accession>A0A090DWS2</accession>
<dbReference type="RefSeq" id="WP_041016811.1">
    <property type="nucleotide sequence ID" value="NZ_CCEJ010000003.1"/>
</dbReference>
<dbReference type="EMBL" id="CCEJ010000003">
    <property type="protein sequence ID" value="CDR33294.1"/>
    <property type="molecule type" value="Genomic_DNA"/>
</dbReference>
<dbReference type="STRING" id="1437425.CSEC_0457"/>
<evidence type="ECO:0000313" key="1">
    <source>
        <dbReference type="EMBL" id="CDR33294.1"/>
    </source>
</evidence>